<name>A0A8J3C7H6_9PSEU</name>
<dbReference type="RefSeq" id="WP_189056049.1">
    <property type="nucleotide sequence ID" value="NZ_BMMK01000006.1"/>
</dbReference>
<evidence type="ECO:0000259" key="1">
    <source>
        <dbReference type="Pfam" id="PF22768"/>
    </source>
</evidence>
<gene>
    <name evidence="2" type="ORF">GCM10012275_19220</name>
</gene>
<dbReference type="EMBL" id="BMMK01000006">
    <property type="protein sequence ID" value="GGM48390.1"/>
    <property type="molecule type" value="Genomic_DNA"/>
</dbReference>
<evidence type="ECO:0000313" key="3">
    <source>
        <dbReference type="Proteomes" id="UP000637578"/>
    </source>
</evidence>
<reference evidence="2" key="1">
    <citation type="journal article" date="2014" name="Int. J. Syst. Evol. Microbiol.">
        <title>Complete genome sequence of Corynebacterium casei LMG S-19264T (=DSM 44701T), isolated from a smear-ripened cheese.</title>
        <authorList>
            <consortium name="US DOE Joint Genome Institute (JGI-PGF)"/>
            <person name="Walter F."/>
            <person name="Albersmeier A."/>
            <person name="Kalinowski J."/>
            <person name="Ruckert C."/>
        </authorList>
    </citation>
    <scope>NUCLEOTIDE SEQUENCE</scope>
    <source>
        <strain evidence="2">CGMCC 4.5737</strain>
    </source>
</reference>
<accession>A0A8J3C7H6</accession>
<dbReference type="AlphaFoldDB" id="A0A8J3C7H6"/>
<comment type="caution">
    <text evidence="2">The sequence shown here is derived from an EMBL/GenBank/DDBJ whole genome shotgun (WGS) entry which is preliminary data.</text>
</comment>
<proteinExistence type="predicted"/>
<dbReference type="Proteomes" id="UP000637578">
    <property type="component" value="Unassembled WGS sequence"/>
</dbReference>
<evidence type="ECO:0000313" key="2">
    <source>
        <dbReference type="EMBL" id="GGM48390.1"/>
    </source>
</evidence>
<protein>
    <recommendedName>
        <fullName evidence="1">Siphovirus-type tail component C-terminal domain-containing protein</fullName>
    </recommendedName>
</protein>
<sequence length="300" mass="32101">MPVAAVSPVREGALEWTGEYRGLRIGEESSRVAFAAIEGLLDAPGLRTADRAALQRHGTVRGLDWLDARTVTLTLEVYARSTGELGRELDAVTTAFAPAAPPAPFRFRLPGVAGGGLREIRAVVRRRSIPIDVPYAHGHVAMVTVELYAADPLIYDPVVQSGSTGLPAPPSGGLSFPLRFPFSFGTAQIPGTVTCVNRGNFPAYPHFRIYGPVSLPRIVDMSTGDALELHTDVPAGQFVDVDTRTHETLLNGTAPRFYAVGGNTAWPTIRPGLSQLGFRSPFTAADSGAVLHIAWHSVWV</sequence>
<feature type="domain" description="Siphovirus-type tail component C-terminal" evidence="1">
    <location>
        <begin position="199"/>
        <end position="278"/>
    </location>
</feature>
<dbReference type="InterPro" id="IPR054738">
    <property type="entry name" value="Siphovirus-type_tail_C"/>
</dbReference>
<keyword evidence="3" id="KW-1185">Reference proteome</keyword>
<reference evidence="2" key="2">
    <citation type="submission" date="2020-09" db="EMBL/GenBank/DDBJ databases">
        <authorList>
            <person name="Sun Q."/>
            <person name="Zhou Y."/>
        </authorList>
    </citation>
    <scope>NUCLEOTIDE SEQUENCE</scope>
    <source>
        <strain evidence="2">CGMCC 4.5737</strain>
    </source>
</reference>
<organism evidence="2 3">
    <name type="scientific">Longimycelium tulufanense</name>
    <dbReference type="NCBI Taxonomy" id="907463"/>
    <lineage>
        <taxon>Bacteria</taxon>
        <taxon>Bacillati</taxon>
        <taxon>Actinomycetota</taxon>
        <taxon>Actinomycetes</taxon>
        <taxon>Pseudonocardiales</taxon>
        <taxon>Pseudonocardiaceae</taxon>
        <taxon>Longimycelium</taxon>
    </lineage>
</organism>
<dbReference type="Pfam" id="PF22768">
    <property type="entry name" value="SPP1_Dit"/>
    <property type="match status" value="1"/>
</dbReference>